<accession>A0A916JWT2</accession>
<evidence type="ECO:0000256" key="3">
    <source>
        <dbReference type="ARBA" id="ARBA00022898"/>
    </source>
</evidence>
<dbReference type="InterPro" id="IPR008286">
    <property type="entry name" value="Prn/Lys/Arg_de-COase_C"/>
</dbReference>
<comment type="caution">
    <text evidence="7">The sequence shown here is derived from an EMBL/GenBank/DDBJ whole genome shotgun (WGS) entry which is preliminary data.</text>
</comment>
<protein>
    <submittedName>
        <fullName evidence="7">Arginine decarboxylase</fullName>
        <ecNumber evidence="7">4.1.1.19</ecNumber>
    </submittedName>
</protein>
<keyword evidence="3" id="KW-0663">Pyridoxal phosphate</keyword>
<gene>
    <name evidence="7" type="primary">speA_1</name>
    <name evidence="7" type="ORF">LEUCIP111803_00918</name>
</gene>
<evidence type="ECO:0000256" key="1">
    <source>
        <dbReference type="ARBA" id="ARBA00001933"/>
    </source>
</evidence>
<comment type="cofactor">
    <cofactor evidence="1">
        <name>pyridoxal 5'-phosphate</name>
        <dbReference type="ChEBI" id="CHEBI:597326"/>
    </cofactor>
</comment>
<dbReference type="GO" id="GO:0008792">
    <property type="term" value="F:arginine decarboxylase activity"/>
    <property type="evidence" value="ECO:0007669"/>
    <property type="project" value="UniProtKB-EC"/>
</dbReference>
<keyword evidence="2" id="KW-0210">Decarboxylase</keyword>
<evidence type="ECO:0000259" key="5">
    <source>
        <dbReference type="Pfam" id="PF01276"/>
    </source>
</evidence>
<evidence type="ECO:0000313" key="8">
    <source>
        <dbReference type="Proteomes" id="UP000693892"/>
    </source>
</evidence>
<dbReference type="PANTHER" id="PTHR43277:SF4">
    <property type="entry name" value="ARGININE DECARBOXYLASE"/>
    <property type="match status" value="1"/>
</dbReference>
<proteinExistence type="predicted"/>
<evidence type="ECO:0000313" key="7">
    <source>
        <dbReference type="EMBL" id="CAG7606355.1"/>
    </source>
</evidence>
<evidence type="ECO:0000256" key="4">
    <source>
        <dbReference type="ARBA" id="ARBA00023239"/>
    </source>
</evidence>
<dbReference type="Proteomes" id="UP000693892">
    <property type="component" value="Unassembled WGS sequence"/>
</dbReference>
<dbReference type="PANTHER" id="PTHR43277">
    <property type="entry name" value="ARGININE DECARBOXYLASE"/>
    <property type="match status" value="1"/>
</dbReference>
<evidence type="ECO:0000256" key="2">
    <source>
        <dbReference type="ARBA" id="ARBA00022793"/>
    </source>
</evidence>
<sequence>MARRRFSEAQHASAPYAAALRAHAERQPLMFMVPSHAGTPSGLSEELAEFVGERALAMDIPQLIDGIDVGPESAFVEAEQLAADAWGAHRTWFLANGSSQGNRIAVLAAAGLGIGDGIVAQRSAHSSLTDGLIVTGLAPRFLAPNIDHRRGINHGVTPAMLVGELARAAADGAAVCAVYVISPSYFGAVSDIPGLAAAAHAHGVPLIVDAAWGAHFGFHDALPESPTRLGADIVVTSAHKMGGSLGQSALVHLSDGPFTERLEPLLDRAFRLTQTTSASSLLLGSLDIARRALVTRPDLLELSIGLADRLRGWVREHADFSLVGDDFGEFPDIVGADPLRVPIDVSRTGRTGYEVRSLLAEQDGILLEIATSSAIVAFFGPGKPLEVEQLEAALTRIAGTRDADRATAGAAMPPLPAPGPGVMTPREAYFAATEVVPADAAAGRISADALAAYPPGIPNIVPGETITAETVAFLQAVAASPIGYVRGALDSAVSAFRVIA</sequence>
<feature type="domain" description="Orn/Lys/Arg decarboxylase C-terminal" evidence="6">
    <location>
        <begin position="422"/>
        <end position="477"/>
    </location>
</feature>
<keyword evidence="4 7" id="KW-0456">Lyase</keyword>
<dbReference type="Pfam" id="PF01276">
    <property type="entry name" value="OKR_DC_1"/>
    <property type="match status" value="1"/>
</dbReference>
<dbReference type="AlphaFoldDB" id="A0A916JWT2"/>
<reference evidence="7" key="1">
    <citation type="submission" date="2021-06" db="EMBL/GenBank/DDBJ databases">
        <authorList>
            <person name="Criscuolo A."/>
        </authorList>
    </citation>
    <scope>NUCLEOTIDE SEQUENCE</scope>
    <source>
        <strain evidence="7">CIP111803</strain>
    </source>
</reference>
<feature type="domain" description="Orn/Lys/Arg decarboxylases family 1 pyridoxal-P attachment site" evidence="5">
    <location>
        <begin position="15"/>
        <end position="293"/>
    </location>
</feature>
<dbReference type="EC" id="4.1.1.19" evidence="7"/>
<keyword evidence="8" id="KW-1185">Reference proteome</keyword>
<dbReference type="InterPro" id="IPR000310">
    <property type="entry name" value="Orn/Lys/Arg_deCO2ase_major_dom"/>
</dbReference>
<organism evidence="7 8">
    <name type="scientific">Leucobacter soli</name>
    <dbReference type="NCBI Taxonomy" id="2812850"/>
    <lineage>
        <taxon>Bacteria</taxon>
        <taxon>Bacillati</taxon>
        <taxon>Actinomycetota</taxon>
        <taxon>Actinomycetes</taxon>
        <taxon>Micrococcales</taxon>
        <taxon>Microbacteriaceae</taxon>
        <taxon>Leucobacter</taxon>
    </lineage>
</organism>
<dbReference type="Pfam" id="PF03711">
    <property type="entry name" value="OKR_DC_1_C"/>
    <property type="match status" value="1"/>
</dbReference>
<dbReference type="EMBL" id="CAJVAP010000008">
    <property type="protein sequence ID" value="CAG7606355.1"/>
    <property type="molecule type" value="Genomic_DNA"/>
</dbReference>
<evidence type="ECO:0000259" key="6">
    <source>
        <dbReference type="Pfam" id="PF03711"/>
    </source>
</evidence>
<dbReference type="InterPro" id="IPR052357">
    <property type="entry name" value="Orn_Lys_Arg_decarboxylase-I"/>
</dbReference>
<name>A0A916JWT2_9MICO</name>
<dbReference type="RefSeq" id="WP_218114542.1">
    <property type="nucleotide sequence ID" value="NZ_CAJVAP010000008.1"/>
</dbReference>